<dbReference type="AlphaFoldDB" id="A0A382TRK2"/>
<protein>
    <submittedName>
        <fullName evidence="1">Uncharacterized protein</fullName>
    </submittedName>
</protein>
<proteinExistence type="predicted"/>
<evidence type="ECO:0000313" key="1">
    <source>
        <dbReference type="EMBL" id="SVD24714.1"/>
    </source>
</evidence>
<organism evidence="1">
    <name type="scientific">marine metagenome</name>
    <dbReference type="NCBI Taxonomy" id="408172"/>
    <lineage>
        <taxon>unclassified sequences</taxon>
        <taxon>metagenomes</taxon>
        <taxon>ecological metagenomes</taxon>
    </lineage>
</organism>
<gene>
    <name evidence="1" type="ORF">METZ01_LOCUS377568</name>
</gene>
<name>A0A382TRK2_9ZZZZ</name>
<reference evidence="1" key="1">
    <citation type="submission" date="2018-05" db="EMBL/GenBank/DDBJ databases">
        <authorList>
            <person name="Lanie J.A."/>
            <person name="Ng W.-L."/>
            <person name="Kazmierczak K.M."/>
            <person name="Andrzejewski T.M."/>
            <person name="Davidsen T.M."/>
            <person name="Wayne K.J."/>
            <person name="Tettelin H."/>
            <person name="Glass J.I."/>
            <person name="Rusch D."/>
            <person name="Podicherti R."/>
            <person name="Tsui H.-C.T."/>
            <person name="Winkler M.E."/>
        </authorList>
    </citation>
    <scope>NUCLEOTIDE SEQUENCE</scope>
</reference>
<accession>A0A382TRK2</accession>
<sequence>MAFNEELDILLKDLTDEANNYKEA</sequence>
<feature type="non-terminal residue" evidence="1">
    <location>
        <position position="24"/>
    </location>
</feature>
<dbReference type="EMBL" id="UINC01138640">
    <property type="protein sequence ID" value="SVD24714.1"/>
    <property type="molecule type" value="Genomic_DNA"/>
</dbReference>